<protein>
    <submittedName>
        <fullName evidence="1">Uncharacterized protein</fullName>
    </submittedName>
</protein>
<dbReference type="EMBL" id="AP013068">
    <property type="protein sequence ID" value="BAN48689.1"/>
    <property type="molecule type" value="Genomic_DNA"/>
</dbReference>
<dbReference type="Proteomes" id="UP000015503">
    <property type="component" value="Chromosome"/>
</dbReference>
<proteinExistence type="predicted"/>
<sequence length="53" mass="5750">MALCQAAVTTGRRRVQQMEGHGTEYHPLNQLFDMADDFACGLLIATPANTGVQ</sequence>
<gene>
    <name evidence="1" type="ORF">PCA10_29570</name>
</gene>
<keyword evidence="2" id="KW-1185">Reference proteome</keyword>
<accession>S6BHT6</accession>
<name>S6BHT6_METRE</name>
<evidence type="ECO:0000313" key="1">
    <source>
        <dbReference type="EMBL" id="BAN48689.1"/>
    </source>
</evidence>
<reference evidence="1 2" key="1">
    <citation type="journal article" date="2013" name="Genome Announc.">
        <title>Complete Genome Sequence of the Carbazole Degrader Pseudomonas resinovorans Strain CA10 (NBRC 106553).</title>
        <authorList>
            <person name="Shintani M."/>
            <person name="Hosoyama A."/>
            <person name="Ohji S."/>
            <person name="Tsuchikane K."/>
            <person name="Takarada H."/>
            <person name="Yamazoe A."/>
            <person name="Fujita N."/>
            <person name="Nojiri H."/>
        </authorList>
    </citation>
    <scope>NUCLEOTIDE SEQUENCE [LARGE SCALE GENOMIC DNA]</scope>
    <source>
        <strain evidence="1 2">NBRC 106553</strain>
    </source>
</reference>
<dbReference type="HOGENOM" id="CLU_3065249_0_0_6"/>
<evidence type="ECO:0000313" key="2">
    <source>
        <dbReference type="Proteomes" id="UP000015503"/>
    </source>
</evidence>
<dbReference type="STRING" id="1245471.PCA10_29570"/>
<dbReference type="AlphaFoldDB" id="S6BHT6"/>
<dbReference type="KEGG" id="pre:PCA10_29570"/>
<organism evidence="1 2">
    <name type="scientific">Metapseudomonas resinovorans NBRC 106553</name>
    <dbReference type="NCBI Taxonomy" id="1245471"/>
    <lineage>
        <taxon>Bacteria</taxon>
        <taxon>Pseudomonadati</taxon>
        <taxon>Pseudomonadota</taxon>
        <taxon>Gammaproteobacteria</taxon>
        <taxon>Pseudomonadales</taxon>
        <taxon>Pseudomonadaceae</taxon>
        <taxon>Metapseudomonas</taxon>
    </lineage>
</organism>